<keyword evidence="1" id="KW-0106">Calcium</keyword>
<feature type="region of interest" description="Disordered" evidence="3">
    <location>
        <begin position="262"/>
        <end position="315"/>
    </location>
</feature>
<name>A0A0M0L4L8_9EUKA</name>
<dbReference type="Gene3D" id="3.40.30.10">
    <property type="entry name" value="Glutaredoxin"/>
    <property type="match status" value="1"/>
</dbReference>
<dbReference type="InterPro" id="IPR011992">
    <property type="entry name" value="EF-hand-dom_pair"/>
</dbReference>
<evidence type="ECO:0000259" key="4">
    <source>
        <dbReference type="PROSITE" id="PS50222"/>
    </source>
</evidence>
<dbReference type="SUPFAM" id="SSF52833">
    <property type="entry name" value="Thioredoxin-like"/>
    <property type="match status" value="1"/>
</dbReference>
<protein>
    <recommendedName>
        <fullName evidence="4">EF-hand domain-containing protein</fullName>
    </recommendedName>
</protein>
<dbReference type="InterPro" id="IPR002048">
    <property type="entry name" value="EF_hand_dom"/>
</dbReference>
<feature type="region of interest" description="Disordered" evidence="3">
    <location>
        <begin position="427"/>
        <end position="446"/>
    </location>
</feature>
<dbReference type="SMART" id="SM00054">
    <property type="entry name" value="EFh"/>
    <property type="match status" value="2"/>
</dbReference>
<dbReference type="InterPro" id="IPR018247">
    <property type="entry name" value="EF_Hand_1_Ca_BS"/>
</dbReference>
<proteinExistence type="predicted"/>
<feature type="compositionally biased region" description="Basic and acidic residues" evidence="3">
    <location>
        <begin position="434"/>
        <end position="446"/>
    </location>
</feature>
<evidence type="ECO:0000313" key="6">
    <source>
        <dbReference type="Proteomes" id="UP000037460"/>
    </source>
</evidence>
<dbReference type="AlphaFoldDB" id="A0A0M0L4L8"/>
<evidence type="ECO:0000313" key="5">
    <source>
        <dbReference type="EMBL" id="KOO46010.1"/>
    </source>
</evidence>
<feature type="coiled-coil region" evidence="2">
    <location>
        <begin position="84"/>
        <end position="111"/>
    </location>
</feature>
<feature type="domain" description="EF-hand" evidence="4">
    <location>
        <begin position="62"/>
        <end position="97"/>
    </location>
</feature>
<evidence type="ECO:0000256" key="2">
    <source>
        <dbReference type="SAM" id="Coils"/>
    </source>
</evidence>
<keyword evidence="2" id="KW-0175">Coiled coil</keyword>
<evidence type="ECO:0000256" key="1">
    <source>
        <dbReference type="ARBA" id="ARBA00022837"/>
    </source>
</evidence>
<dbReference type="EMBL" id="JWZX01000554">
    <property type="protein sequence ID" value="KOO46010.1"/>
    <property type="molecule type" value="Genomic_DNA"/>
</dbReference>
<reference evidence="6" key="1">
    <citation type="journal article" date="2015" name="PLoS Genet.">
        <title>Genome Sequence and Transcriptome Analyses of Chrysochromulina tobin: Metabolic Tools for Enhanced Algal Fitness in the Prominent Order Prymnesiales (Haptophyceae).</title>
        <authorList>
            <person name="Hovde B.T."/>
            <person name="Deodato C.R."/>
            <person name="Hunsperger H.M."/>
            <person name="Ryken S.A."/>
            <person name="Yost W."/>
            <person name="Jha R.K."/>
            <person name="Patterson J."/>
            <person name="Monnat R.J. Jr."/>
            <person name="Barlow S.B."/>
            <person name="Starkenburg S.R."/>
            <person name="Cattolico R.A."/>
        </authorList>
    </citation>
    <scope>NUCLEOTIDE SEQUENCE</scope>
    <source>
        <strain evidence="6">CCMP291</strain>
    </source>
</reference>
<dbReference type="Proteomes" id="UP000037460">
    <property type="component" value="Unassembled WGS sequence"/>
</dbReference>
<dbReference type="GO" id="GO:0005509">
    <property type="term" value="F:calcium ion binding"/>
    <property type="evidence" value="ECO:0007669"/>
    <property type="project" value="InterPro"/>
</dbReference>
<dbReference type="PROSITE" id="PS00018">
    <property type="entry name" value="EF_HAND_1"/>
    <property type="match status" value="2"/>
</dbReference>
<dbReference type="SUPFAM" id="SSF47473">
    <property type="entry name" value="EF-hand"/>
    <property type="match status" value="1"/>
</dbReference>
<comment type="caution">
    <text evidence="5">The sequence shown here is derived from an EMBL/GenBank/DDBJ whole genome shotgun (WGS) entry which is preliminary data.</text>
</comment>
<feature type="compositionally biased region" description="Low complexity" evidence="3">
    <location>
        <begin position="285"/>
        <end position="294"/>
    </location>
</feature>
<feature type="compositionally biased region" description="Basic and acidic residues" evidence="3">
    <location>
        <begin position="262"/>
        <end position="284"/>
    </location>
</feature>
<accession>A0A0M0L4L8</accession>
<dbReference type="Pfam" id="PF13833">
    <property type="entry name" value="EF-hand_8"/>
    <property type="match status" value="1"/>
</dbReference>
<dbReference type="Gene3D" id="1.10.238.10">
    <property type="entry name" value="EF-hand"/>
    <property type="match status" value="2"/>
</dbReference>
<gene>
    <name evidence="5" type="ORF">Ctob_010173</name>
</gene>
<dbReference type="InterPro" id="IPR036249">
    <property type="entry name" value="Thioredoxin-like_sf"/>
</dbReference>
<sequence length="743" mass="80847">MVAAEAELLDEKYKTLRTRIGEALAATQAKVKELVVSWAKDGHQPISKMDFRKHVRRVIKEDDTKKIDELFGELDDDGSGSLDVKELTATFNSLQDEAKLAKARAEAIRQRCAFLQSRAGAATLAADTMAAAEEALVELNRIKGSKTLGNTVGEALITKNFKVGEIVGQWDSTKGEVSKPQFRKNLAKSLDVKAPAEQVDRLFDRFDKDSGGTLDLDELKAAMEILNEEHKQRENALAVQQAKHESLAKTAKSMHADVKKMYQADQDEAKQKAEAEAKEAKQRALAEANAQAARDAAKEAAETKKAAEKAEFERKVEERRIAKAVTHAAAALPTAPPSRGVRNSNENWLLQFYHDGSEQCKEFAPRWEALAGKLPPMAEAFRGGHPPSAEQVYDWVKRSLPQRHRSPPQIAPSADELARFLRPPWASPLGTKTARRERESARLEEAGRARQPAKGCIFSDKPIANSIFARHLVASLEDVLVLTSVVVEGGLDAPHSAGAQLARAHGVTSLPTVAVWPDAELEYARLGAPRLFSMAEKPDASARERLLAELRVAAVPTVPMLRPSNYHARCGPGVDEDDVKFCVLLFVPLDAQGVWPANAKAALAAMRAAIPLRNGAARLGYTLIFVTNAGVASRATMLATAAHFAEQSAAGVSDFRGWAIVTLDFAAESSRESKPPLLRALLARLRASPVGVLRKGQTLACFSGQPSVRLVGEWIAKLRMGEVEWARLSDDGPLSPAMDEEPG</sequence>
<dbReference type="PROSITE" id="PS50222">
    <property type="entry name" value="EF_HAND_2"/>
    <property type="match status" value="2"/>
</dbReference>
<feature type="compositionally biased region" description="Basic and acidic residues" evidence="3">
    <location>
        <begin position="295"/>
        <end position="315"/>
    </location>
</feature>
<keyword evidence="6" id="KW-1185">Reference proteome</keyword>
<evidence type="ECO:0000256" key="3">
    <source>
        <dbReference type="SAM" id="MobiDB-lite"/>
    </source>
</evidence>
<organism evidence="5 6">
    <name type="scientific">Chrysochromulina tobinii</name>
    <dbReference type="NCBI Taxonomy" id="1460289"/>
    <lineage>
        <taxon>Eukaryota</taxon>
        <taxon>Haptista</taxon>
        <taxon>Haptophyta</taxon>
        <taxon>Prymnesiophyceae</taxon>
        <taxon>Prymnesiales</taxon>
        <taxon>Chrysochromulinaceae</taxon>
        <taxon>Chrysochromulina</taxon>
    </lineage>
</organism>
<feature type="domain" description="EF-hand" evidence="4">
    <location>
        <begin position="194"/>
        <end position="229"/>
    </location>
</feature>